<gene>
    <name evidence="12" type="ORF">RGQ29_024663</name>
</gene>
<dbReference type="SUPFAM" id="SSF53474">
    <property type="entry name" value="alpha/beta-Hydrolases"/>
    <property type="match status" value="1"/>
</dbReference>
<sequence length="463" mass="51676">MQHKSWIIIGTIYATLVQVCLTLDSISGDDKIVSLPGQPKVNFQQYGGYITIDERQHRALFYYFAEAETEPASKPLVLWLNGGPGCSSIGAGAFCEHGPFRPSGDILVRNYYSWNKEANMLYLESPAGVGFSFSANKSFYDSVNDELTAQDNLEFLRRWFTKFPEYKGRDLFITGESYAGHYVPQLAQLIIKQNVKFNLKGIAIGNPLLEFNIDFNSRAEFFWSHGLICDSTYEIFTSICNFSQIRRQSASGTLTPVCSGVIRQVLREVSDFVDTYDVTLDVCLPSVLSQAQVLNQLQDTEKIDVCVEDETNNYLNRKDVQQAFHAQLVGVSNWTICSDVVKYEMQNLEVPTIHVLGELAKSGIRVLVYSGDQDSVVPLTGTRTLVNGLAKELGMNTTVPYRTWFAGTQVAGWTQVYGNILSFATIRGAAHEAPFTQPKRSLVLFSSFLAGKTMPESPSLTEH</sequence>
<dbReference type="PANTHER" id="PTHR11802:SF281">
    <property type="entry name" value="CARBOXYPEPTIDASE"/>
    <property type="match status" value="1"/>
</dbReference>
<evidence type="ECO:0000256" key="7">
    <source>
        <dbReference type="ARBA" id="ARBA00022801"/>
    </source>
</evidence>
<feature type="chain" id="PRO_5042662588" description="Carboxypeptidase" evidence="11">
    <location>
        <begin position="23"/>
        <end position="463"/>
    </location>
</feature>
<dbReference type="GO" id="GO:0004185">
    <property type="term" value="F:serine-type carboxypeptidase activity"/>
    <property type="evidence" value="ECO:0007669"/>
    <property type="project" value="UniProtKB-UniRule"/>
</dbReference>
<evidence type="ECO:0000256" key="3">
    <source>
        <dbReference type="ARBA" id="ARBA00022525"/>
    </source>
</evidence>
<keyword evidence="13" id="KW-1185">Reference proteome</keyword>
<dbReference type="FunFam" id="3.40.50.11320:FF:000004">
    <property type="entry name" value="Carboxypeptidase"/>
    <property type="match status" value="1"/>
</dbReference>
<dbReference type="GO" id="GO:0005773">
    <property type="term" value="C:vacuole"/>
    <property type="evidence" value="ECO:0007669"/>
    <property type="project" value="TreeGrafter"/>
</dbReference>
<dbReference type="Pfam" id="PF00450">
    <property type="entry name" value="Peptidase_S10"/>
    <property type="match status" value="1"/>
</dbReference>
<comment type="subcellular location">
    <subcellularLocation>
        <location evidence="1">Secreted</location>
    </subcellularLocation>
</comment>
<protein>
    <recommendedName>
        <fullName evidence="11">Carboxypeptidase</fullName>
        <ecNumber evidence="11">3.4.16.-</ecNumber>
    </recommendedName>
</protein>
<dbReference type="Proteomes" id="UP001324115">
    <property type="component" value="Unassembled WGS sequence"/>
</dbReference>
<evidence type="ECO:0000256" key="10">
    <source>
        <dbReference type="ARBA" id="ARBA00037399"/>
    </source>
</evidence>
<dbReference type="EC" id="3.4.16.-" evidence="11"/>
<evidence type="ECO:0000256" key="9">
    <source>
        <dbReference type="ARBA" id="ARBA00023180"/>
    </source>
</evidence>
<evidence type="ECO:0000256" key="5">
    <source>
        <dbReference type="ARBA" id="ARBA00022670"/>
    </source>
</evidence>
<dbReference type="PROSITE" id="PS00131">
    <property type="entry name" value="CARBOXYPEPT_SER_SER"/>
    <property type="match status" value="1"/>
</dbReference>
<dbReference type="Gene3D" id="3.40.50.11320">
    <property type="match status" value="1"/>
</dbReference>
<comment type="caution">
    <text evidence="12">The sequence shown here is derived from an EMBL/GenBank/DDBJ whole genome shotgun (WGS) entry which is preliminary data.</text>
</comment>
<keyword evidence="4 11" id="KW-0121">Carboxypeptidase</keyword>
<accession>A0AAN7IP13</accession>
<comment type="function">
    <text evidence="10">Probable carboxypeptidase.</text>
</comment>
<evidence type="ECO:0000256" key="2">
    <source>
        <dbReference type="ARBA" id="ARBA00009431"/>
    </source>
</evidence>
<comment type="similarity">
    <text evidence="2 11">Belongs to the peptidase S10 family.</text>
</comment>
<dbReference type="GO" id="GO:0006508">
    <property type="term" value="P:proteolysis"/>
    <property type="evidence" value="ECO:0007669"/>
    <property type="project" value="UniProtKB-KW"/>
</dbReference>
<keyword evidence="3" id="KW-0964">Secreted</keyword>
<dbReference type="PANTHER" id="PTHR11802">
    <property type="entry name" value="SERINE PROTEASE FAMILY S10 SERINE CARBOXYPEPTIDASE"/>
    <property type="match status" value="1"/>
</dbReference>
<organism evidence="12 13">
    <name type="scientific">Quercus rubra</name>
    <name type="common">Northern red oak</name>
    <name type="synonym">Quercus borealis</name>
    <dbReference type="NCBI Taxonomy" id="3512"/>
    <lineage>
        <taxon>Eukaryota</taxon>
        <taxon>Viridiplantae</taxon>
        <taxon>Streptophyta</taxon>
        <taxon>Embryophyta</taxon>
        <taxon>Tracheophyta</taxon>
        <taxon>Spermatophyta</taxon>
        <taxon>Magnoliopsida</taxon>
        <taxon>eudicotyledons</taxon>
        <taxon>Gunneridae</taxon>
        <taxon>Pentapetalae</taxon>
        <taxon>rosids</taxon>
        <taxon>fabids</taxon>
        <taxon>Fagales</taxon>
        <taxon>Fagaceae</taxon>
        <taxon>Quercus</taxon>
    </lineage>
</organism>
<dbReference type="Gene3D" id="3.40.50.1820">
    <property type="entry name" value="alpha/beta hydrolase"/>
    <property type="match status" value="1"/>
</dbReference>
<evidence type="ECO:0000256" key="11">
    <source>
        <dbReference type="RuleBase" id="RU361156"/>
    </source>
</evidence>
<dbReference type="InterPro" id="IPR018202">
    <property type="entry name" value="Ser_caboxypep_ser_AS"/>
</dbReference>
<keyword evidence="5 11" id="KW-0645">Protease</keyword>
<reference evidence="12 13" key="1">
    <citation type="journal article" date="2023" name="G3 (Bethesda)">
        <title>A haplotype-resolved chromosome-scale genome for Quercus rubra L. provides insights into the genetics of adaptive traits for red oak species.</title>
        <authorList>
            <person name="Kapoor B."/>
            <person name="Jenkins J."/>
            <person name="Schmutz J."/>
            <person name="Zhebentyayeva T."/>
            <person name="Kuelheim C."/>
            <person name="Coggeshall M."/>
            <person name="Heim C."/>
            <person name="Lasky J.R."/>
            <person name="Leites L."/>
            <person name="Islam-Faridi N."/>
            <person name="Romero-Severson J."/>
            <person name="DeLeo V.L."/>
            <person name="Lucas S.M."/>
            <person name="Lazic D."/>
            <person name="Gailing O."/>
            <person name="Carlson J."/>
            <person name="Staton M."/>
        </authorList>
    </citation>
    <scope>NUCLEOTIDE SEQUENCE [LARGE SCALE GENOMIC DNA]</scope>
    <source>
        <strain evidence="12">Pseudo-F2</strain>
    </source>
</reference>
<dbReference type="PRINTS" id="PR00724">
    <property type="entry name" value="CRBOXYPTASEC"/>
</dbReference>
<dbReference type="EMBL" id="JAXUIC010000007">
    <property type="protein sequence ID" value="KAK4581080.1"/>
    <property type="molecule type" value="Genomic_DNA"/>
</dbReference>
<evidence type="ECO:0000256" key="1">
    <source>
        <dbReference type="ARBA" id="ARBA00004613"/>
    </source>
</evidence>
<dbReference type="Gene3D" id="6.10.250.940">
    <property type="match status" value="1"/>
</dbReference>
<keyword evidence="9" id="KW-0325">Glycoprotein</keyword>
<name>A0AAN7IP13_QUERU</name>
<feature type="signal peptide" evidence="11">
    <location>
        <begin position="1"/>
        <end position="22"/>
    </location>
</feature>
<keyword evidence="7 11" id="KW-0378">Hydrolase</keyword>
<keyword evidence="6 11" id="KW-0732">Signal</keyword>
<evidence type="ECO:0000256" key="4">
    <source>
        <dbReference type="ARBA" id="ARBA00022645"/>
    </source>
</evidence>
<proteinExistence type="inferred from homology"/>
<evidence type="ECO:0000256" key="6">
    <source>
        <dbReference type="ARBA" id="ARBA00022729"/>
    </source>
</evidence>
<dbReference type="InterPro" id="IPR001563">
    <property type="entry name" value="Peptidase_S10"/>
</dbReference>
<dbReference type="InterPro" id="IPR029058">
    <property type="entry name" value="AB_hydrolase_fold"/>
</dbReference>
<evidence type="ECO:0000313" key="13">
    <source>
        <dbReference type="Proteomes" id="UP001324115"/>
    </source>
</evidence>
<evidence type="ECO:0000313" key="12">
    <source>
        <dbReference type="EMBL" id="KAK4581080.1"/>
    </source>
</evidence>
<evidence type="ECO:0000256" key="8">
    <source>
        <dbReference type="ARBA" id="ARBA00023157"/>
    </source>
</evidence>
<dbReference type="FunFam" id="3.40.50.1820:FF:000453">
    <property type="entry name" value="Carboxypeptidase"/>
    <property type="match status" value="1"/>
</dbReference>
<dbReference type="GO" id="GO:0005576">
    <property type="term" value="C:extracellular region"/>
    <property type="evidence" value="ECO:0007669"/>
    <property type="project" value="UniProtKB-SubCell"/>
</dbReference>
<keyword evidence="8" id="KW-1015">Disulfide bond</keyword>
<dbReference type="AlphaFoldDB" id="A0AAN7IP13"/>